<dbReference type="NCBIfam" id="TIGR01484">
    <property type="entry name" value="HAD-SF-IIB"/>
    <property type="match status" value="1"/>
</dbReference>
<dbReference type="Gene3D" id="3.40.50.1000">
    <property type="entry name" value="HAD superfamily/HAD-like"/>
    <property type="match status" value="1"/>
</dbReference>
<comment type="caution">
    <text evidence="1">The sequence shown here is derived from an EMBL/GenBank/DDBJ whole genome shotgun (WGS) entry which is preliminary data.</text>
</comment>
<evidence type="ECO:0008006" key="3">
    <source>
        <dbReference type="Google" id="ProtNLM"/>
    </source>
</evidence>
<accession>A0A1G2G916</accession>
<dbReference type="GO" id="GO:0000287">
    <property type="term" value="F:magnesium ion binding"/>
    <property type="evidence" value="ECO:0007669"/>
    <property type="project" value="TreeGrafter"/>
</dbReference>
<dbReference type="AlphaFoldDB" id="A0A1G2G916"/>
<gene>
    <name evidence="1" type="ORF">A3J54_00945</name>
</gene>
<dbReference type="PANTHER" id="PTHR10000:SF8">
    <property type="entry name" value="HAD SUPERFAMILY HYDROLASE-LIKE, TYPE 3"/>
    <property type="match status" value="1"/>
</dbReference>
<evidence type="ECO:0000313" key="1">
    <source>
        <dbReference type="EMBL" id="OGZ46592.1"/>
    </source>
</evidence>
<dbReference type="SUPFAM" id="SSF56784">
    <property type="entry name" value="HAD-like"/>
    <property type="match status" value="1"/>
</dbReference>
<reference evidence="1 2" key="1">
    <citation type="journal article" date="2016" name="Nat. Commun.">
        <title>Thousands of microbial genomes shed light on interconnected biogeochemical processes in an aquifer system.</title>
        <authorList>
            <person name="Anantharaman K."/>
            <person name="Brown C.T."/>
            <person name="Hug L.A."/>
            <person name="Sharon I."/>
            <person name="Castelle C.J."/>
            <person name="Probst A.J."/>
            <person name="Thomas B.C."/>
            <person name="Singh A."/>
            <person name="Wilkins M.J."/>
            <person name="Karaoz U."/>
            <person name="Brodie E.L."/>
            <person name="Williams K.H."/>
            <person name="Hubbard S.S."/>
            <person name="Banfield J.F."/>
        </authorList>
    </citation>
    <scope>NUCLEOTIDE SEQUENCE [LARGE SCALE GENOMIC DNA]</scope>
</reference>
<dbReference type="Pfam" id="PF08282">
    <property type="entry name" value="Hydrolase_3"/>
    <property type="match status" value="2"/>
</dbReference>
<proteinExistence type="predicted"/>
<dbReference type="EMBL" id="MHNN01000007">
    <property type="protein sequence ID" value="OGZ46592.1"/>
    <property type="molecule type" value="Genomic_DNA"/>
</dbReference>
<evidence type="ECO:0000313" key="2">
    <source>
        <dbReference type="Proteomes" id="UP000176576"/>
    </source>
</evidence>
<sequence length="244" mass="26988">MEISIVSFDIDGCLTVNKGVALPLQTLDRLQKARATVPFVLSTGRSQPYAELMIQILGPKASVYPSVVENGCFLYDSQEEIMFPHPLVTKRIIGDFHEIRRVLEECFPKSPVQQGKELCISLTPHKKIRVEDLFQSVQKELEIYKEKVFISHSNSAVDITPWGIDKGAGLLFLCEHIGISPGNVLAIGDSNNDMQVLSLAGYVGCPSNSKDEVIDLVRKKGGYVAKTAHTGGVIEILQHYHIIE</sequence>
<organism evidence="1 2">
    <name type="scientific">Candidatus Ryanbacteria bacterium RIFCSPHIGHO2_02_FULL_45_13b</name>
    <dbReference type="NCBI Taxonomy" id="1802117"/>
    <lineage>
        <taxon>Bacteria</taxon>
        <taxon>Candidatus Ryaniibacteriota</taxon>
    </lineage>
</organism>
<dbReference type="InterPro" id="IPR023214">
    <property type="entry name" value="HAD_sf"/>
</dbReference>
<dbReference type="Proteomes" id="UP000176576">
    <property type="component" value="Unassembled WGS sequence"/>
</dbReference>
<dbReference type="GO" id="GO:0005829">
    <property type="term" value="C:cytosol"/>
    <property type="evidence" value="ECO:0007669"/>
    <property type="project" value="TreeGrafter"/>
</dbReference>
<dbReference type="InterPro" id="IPR006379">
    <property type="entry name" value="HAD-SF_hydro_IIB"/>
</dbReference>
<name>A0A1G2G916_9BACT</name>
<dbReference type="PANTHER" id="PTHR10000">
    <property type="entry name" value="PHOSPHOSERINE PHOSPHATASE"/>
    <property type="match status" value="1"/>
</dbReference>
<dbReference type="InterPro" id="IPR036412">
    <property type="entry name" value="HAD-like_sf"/>
</dbReference>
<dbReference type="GO" id="GO:0016791">
    <property type="term" value="F:phosphatase activity"/>
    <property type="evidence" value="ECO:0007669"/>
    <property type="project" value="TreeGrafter"/>
</dbReference>
<dbReference type="Gene3D" id="3.90.1070.10">
    <property type="match status" value="1"/>
</dbReference>
<dbReference type="STRING" id="1802117.A3J54_00945"/>
<protein>
    <recommendedName>
        <fullName evidence="3">Sucrose phosphatase-like domain-containing protein</fullName>
    </recommendedName>
</protein>